<dbReference type="Proteomes" id="UP001232445">
    <property type="component" value="Unassembled WGS sequence"/>
</dbReference>
<dbReference type="RefSeq" id="WP_307340284.1">
    <property type="nucleotide sequence ID" value="NZ_JAUSUQ010000009.1"/>
</dbReference>
<evidence type="ECO:0000313" key="10">
    <source>
        <dbReference type="Proteomes" id="UP001232445"/>
    </source>
</evidence>
<dbReference type="SUPFAM" id="SSF46785">
    <property type="entry name" value="Winged helix' DNA-binding domain"/>
    <property type="match status" value="1"/>
</dbReference>
<keyword evidence="3" id="KW-0963">Cytoplasm</keyword>
<dbReference type="PANTHER" id="PTHR33202">
    <property type="entry name" value="ZINC UPTAKE REGULATION PROTEIN"/>
    <property type="match status" value="1"/>
</dbReference>
<protein>
    <submittedName>
        <fullName evidence="9">Fur family zinc uptake transcriptional regulator</fullName>
    </submittedName>
</protein>
<dbReference type="EMBL" id="JAUSUQ010000009">
    <property type="protein sequence ID" value="MDQ0339783.1"/>
    <property type="molecule type" value="Genomic_DNA"/>
</dbReference>
<name>A0ABU0CUK6_9BACI</name>
<accession>A0ABU0CUK6</accession>
<dbReference type="Gene3D" id="1.10.10.10">
    <property type="entry name" value="Winged helix-like DNA-binding domain superfamily/Winged helix DNA-binding domain"/>
    <property type="match status" value="1"/>
</dbReference>
<keyword evidence="10" id="KW-1185">Reference proteome</keyword>
<evidence type="ECO:0000256" key="5">
    <source>
        <dbReference type="ARBA" id="ARBA00022833"/>
    </source>
</evidence>
<dbReference type="InterPro" id="IPR036390">
    <property type="entry name" value="WH_DNA-bd_sf"/>
</dbReference>
<gene>
    <name evidence="9" type="ORF">J2S00_002576</name>
</gene>
<reference evidence="9 10" key="1">
    <citation type="submission" date="2023-07" db="EMBL/GenBank/DDBJ databases">
        <title>Genomic Encyclopedia of Type Strains, Phase IV (KMG-IV): sequencing the most valuable type-strain genomes for metagenomic binning, comparative biology and taxonomic classification.</title>
        <authorList>
            <person name="Goeker M."/>
        </authorList>
    </citation>
    <scope>NUCLEOTIDE SEQUENCE [LARGE SCALE GENOMIC DNA]</scope>
    <source>
        <strain evidence="9 10">DSM 17740</strain>
    </source>
</reference>
<dbReference type="Gene3D" id="3.30.1490.190">
    <property type="match status" value="1"/>
</dbReference>
<evidence type="ECO:0000256" key="7">
    <source>
        <dbReference type="ARBA" id="ARBA00023125"/>
    </source>
</evidence>
<sequence>MTVEEALKILKDKGYKYTGKREEMIRIFAAEKRYMTAKEMLEKMQEDYPSISFDTIYRNLALFEQLEIVEATQLKDERIYRMACSPHEHHHHLICTECGRTERIDMCPMDAMFGEPQDFTITGHKFEIYGYCTQCKGGD</sequence>
<dbReference type="Pfam" id="PF01475">
    <property type="entry name" value="FUR"/>
    <property type="match status" value="1"/>
</dbReference>
<comment type="similarity">
    <text evidence="2">Belongs to the Fur family.</text>
</comment>
<proteinExistence type="inferred from homology"/>
<keyword evidence="5" id="KW-0862">Zinc</keyword>
<comment type="caution">
    <text evidence="9">The sequence shown here is derived from an EMBL/GenBank/DDBJ whole genome shotgun (WGS) entry which is preliminary data.</text>
</comment>
<keyword evidence="8" id="KW-0804">Transcription</keyword>
<evidence type="ECO:0000256" key="1">
    <source>
        <dbReference type="ARBA" id="ARBA00004496"/>
    </source>
</evidence>
<evidence type="ECO:0000313" key="9">
    <source>
        <dbReference type="EMBL" id="MDQ0339783.1"/>
    </source>
</evidence>
<dbReference type="PANTHER" id="PTHR33202:SF1">
    <property type="entry name" value="FERRIC UPTAKE REGULATION PROTEIN"/>
    <property type="match status" value="1"/>
</dbReference>
<dbReference type="InterPro" id="IPR043135">
    <property type="entry name" value="Fur_C"/>
</dbReference>
<evidence type="ECO:0000256" key="2">
    <source>
        <dbReference type="ARBA" id="ARBA00007957"/>
    </source>
</evidence>
<evidence type="ECO:0000256" key="6">
    <source>
        <dbReference type="ARBA" id="ARBA00023015"/>
    </source>
</evidence>
<dbReference type="InterPro" id="IPR036388">
    <property type="entry name" value="WH-like_DNA-bd_sf"/>
</dbReference>
<evidence type="ECO:0000256" key="4">
    <source>
        <dbReference type="ARBA" id="ARBA00022491"/>
    </source>
</evidence>
<organism evidence="9 10">
    <name type="scientific">Caldalkalibacillus uzonensis</name>
    <dbReference type="NCBI Taxonomy" id="353224"/>
    <lineage>
        <taxon>Bacteria</taxon>
        <taxon>Bacillati</taxon>
        <taxon>Bacillota</taxon>
        <taxon>Bacilli</taxon>
        <taxon>Bacillales</taxon>
        <taxon>Bacillaceae</taxon>
        <taxon>Caldalkalibacillus</taxon>
    </lineage>
</organism>
<evidence type="ECO:0000256" key="3">
    <source>
        <dbReference type="ARBA" id="ARBA00022490"/>
    </source>
</evidence>
<keyword evidence="7" id="KW-0238">DNA-binding</keyword>
<dbReference type="InterPro" id="IPR002481">
    <property type="entry name" value="FUR"/>
</dbReference>
<keyword evidence="4" id="KW-0678">Repressor</keyword>
<comment type="subcellular location">
    <subcellularLocation>
        <location evidence="1">Cytoplasm</location>
    </subcellularLocation>
</comment>
<dbReference type="CDD" id="cd07153">
    <property type="entry name" value="Fur_like"/>
    <property type="match status" value="1"/>
</dbReference>
<keyword evidence="6" id="KW-0805">Transcription regulation</keyword>
<evidence type="ECO:0000256" key="8">
    <source>
        <dbReference type="ARBA" id="ARBA00023163"/>
    </source>
</evidence>